<organism evidence="1 2">
    <name type="scientific">Enterovibrio norvegicus</name>
    <dbReference type="NCBI Taxonomy" id="188144"/>
    <lineage>
        <taxon>Bacteria</taxon>
        <taxon>Pseudomonadati</taxon>
        <taxon>Pseudomonadota</taxon>
        <taxon>Gammaproteobacteria</taxon>
        <taxon>Vibrionales</taxon>
        <taxon>Vibrionaceae</taxon>
        <taxon>Enterovibrio</taxon>
    </lineage>
</organism>
<reference evidence="2" key="1">
    <citation type="submission" date="2016-07" db="EMBL/GenBank/DDBJ databases">
        <title>Nontailed viruses are major unrecognized killers of bacteria in the ocean.</title>
        <authorList>
            <person name="Kauffman K."/>
            <person name="Hussain F."/>
            <person name="Yang J."/>
            <person name="Arevalo P."/>
            <person name="Brown J."/>
            <person name="Cutler M."/>
            <person name="Kelly L."/>
            <person name="Polz M.F."/>
        </authorList>
    </citation>
    <scope>NUCLEOTIDE SEQUENCE [LARGE SCALE GENOMIC DNA]</scope>
    <source>
        <strain evidence="2">10N.261.45.A10</strain>
    </source>
</reference>
<dbReference type="EMBL" id="MDAL01000049">
    <property type="protein sequence ID" value="PMN89087.1"/>
    <property type="molecule type" value="Genomic_DNA"/>
</dbReference>
<evidence type="ECO:0000313" key="2">
    <source>
        <dbReference type="Proteomes" id="UP000235387"/>
    </source>
</evidence>
<sequence length="99" mass="11953">MRFVPWYVWRPAKTSAETASKRWLCAVDHHENERYCPDYRNVDRQICLNASKSVIFALISSVRQNGRPFIQTQTRKVYAYIKMQFFMQECSRSTRDYFQ</sequence>
<comment type="caution">
    <text evidence="1">The sequence shown here is derived from an EMBL/GenBank/DDBJ whole genome shotgun (WGS) entry which is preliminary data.</text>
</comment>
<dbReference type="AlphaFoldDB" id="A0A2N7L610"/>
<protein>
    <submittedName>
        <fullName evidence="1">Uncharacterized protein</fullName>
    </submittedName>
</protein>
<gene>
    <name evidence="1" type="ORF">BCT23_06170</name>
</gene>
<proteinExistence type="predicted"/>
<accession>A0A2N7L610</accession>
<evidence type="ECO:0000313" key="1">
    <source>
        <dbReference type="EMBL" id="PMN89087.1"/>
    </source>
</evidence>
<name>A0A2N7L610_9GAMM</name>
<dbReference type="Proteomes" id="UP000235387">
    <property type="component" value="Unassembled WGS sequence"/>
</dbReference>